<organism evidence="1 2">
    <name type="scientific">Glomus cerebriforme</name>
    <dbReference type="NCBI Taxonomy" id="658196"/>
    <lineage>
        <taxon>Eukaryota</taxon>
        <taxon>Fungi</taxon>
        <taxon>Fungi incertae sedis</taxon>
        <taxon>Mucoromycota</taxon>
        <taxon>Glomeromycotina</taxon>
        <taxon>Glomeromycetes</taxon>
        <taxon>Glomerales</taxon>
        <taxon>Glomeraceae</taxon>
        <taxon>Glomus</taxon>
    </lineage>
</organism>
<proteinExistence type="predicted"/>
<evidence type="ECO:0000313" key="1">
    <source>
        <dbReference type="EMBL" id="RIA81030.1"/>
    </source>
</evidence>
<dbReference type="EMBL" id="QKYT01000859">
    <property type="protein sequence ID" value="RIA81030.1"/>
    <property type="molecule type" value="Genomic_DNA"/>
</dbReference>
<accession>A0A397S3P0</accession>
<comment type="caution">
    <text evidence="1">The sequence shown here is derived from an EMBL/GenBank/DDBJ whole genome shotgun (WGS) entry which is preliminary data.</text>
</comment>
<feature type="non-terminal residue" evidence="1">
    <location>
        <position position="197"/>
    </location>
</feature>
<sequence length="197" mass="22545">MTPDKWSNFSSSLELEADSIKASAISHIDNHLSATEQKREILPKSISSLSNYIKSLNSLRNLLRSSKFPSNFDSLSSNYRNELRKLLLAKYDSLYKSYDNERIKKFVQARCENYKDNQENNTSHLITTPKKIKEKVNEHFQRCPGSVSGDKNIPPEWAAFYQPLSTVDDNIYQDLMAPPSDQDWLAIITALPKDKAV</sequence>
<gene>
    <name evidence="1" type="ORF">C1645_837650</name>
</gene>
<evidence type="ECO:0000313" key="2">
    <source>
        <dbReference type="Proteomes" id="UP000265703"/>
    </source>
</evidence>
<dbReference type="Proteomes" id="UP000265703">
    <property type="component" value="Unassembled WGS sequence"/>
</dbReference>
<reference evidence="1 2" key="1">
    <citation type="submission" date="2018-06" db="EMBL/GenBank/DDBJ databases">
        <title>Comparative genomics reveals the genomic features of Rhizophagus irregularis, R. cerebriforme, R. diaphanum and Gigaspora rosea, and their symbiotic lifestyle signature.</title>
        <authorList>
            <person name="Morin E."/>
            <person name="San Clemente H."/>
            <person name="Chen E.C.H."/>
            <person name="De La Providencia I."/>
            <person name="Hainaut M."/>
            <person name="Kuo A."/>
            <person name="Kohler A."/>
            <person name="Murat C."/>
            <person name="Tang N."/>
            <person name="Roy S."/>
            <person name="Loubradou J."/>
            <person name="Henrissat B."/>
            <person name="Grigoriev I.V."/>
            <person name="Corradi N."/>
            <person name="Roux C."/>
            <person name="Martin F.M."/>
        </authorList>
    </citation>
    <scope>NUCLEOTIDE SEQUENCE [LARGE SCALE GENOMIC DNA]</scope>
    <source>
        <strain evidence="1 2">DAOM 227022</strain>
    </source>
</reference>
<protein>
    <submittedName>
        <fullName evidence="1">Uncharacterized protein</fullName>
    </submittedName>
</protein>
<keyword evidence="2" id="KW-1185">Reference proteome</keyword>
<name>A0A397S3P0_9GLOM</name>
<dbReference type="OrthoDB" id="2342540at2759"/>
<dbReference type="AlphaFoldDB" id="A0A397S3P0"/>